<dbReference type="Gene3D" id="2.40.420.20">
    <property type="match status" value="1"/>
</dbReference>
<evidence type="ECO:0000259" key="6">
    <source>
        <dbReference type="Pfam" id="PF25989"/>
    </source>
</evidence>
<organism evidence="7 8">
    <name type="scientific">Rudanella paleaurantiibacter</name>
    <dbReference type="NCBI Taxonomy" id="2614655"/>
    <lineage>
        <taxon>Bacteria</taxon>
        <taxon>Pseudomonadati</taxon>
        <taxon>Bacteroidota</taxon>
        <taxon>Cytophagia</taxon>
        <taxon>Cytophagales</taxon>
        <taxon>Cytophagaceae</taxon>
        <taxon>Rudanella</taxon>
    </lineage>
</organism>
<feature type="compositionally biased region" description="Gly residues" evidence="3">
    <location>
        <begin position="36"/>
        <end position="61"/>
    </location>
</feature>
<dbReference type="PANTHER" id="PTHR30469:SF36">
    <property type="entry name" value="BLL3903 PROTEIN"/>
    <property type="match status" value="1"/>
</dbReference>
<dbReference type="Proteomes" id="UP000488299">
    <property type="component" value="Unassembled WGS sequence"/>
</dbReference>
<evidence type="ECO:0000256" key="2">
    <source>
        <dbReference type="SAM" id="Coils"/>
    </source>
</evidence>
<gene>
    <name evidence="7" type="ORF">F5984_13325</name>
</gene>
<protein>
    <submittedName>
        <fullName evidence="7">Efflux RND transporter periplasmic adaptor subunit</fullName>
    </submittedName>
</protein>
<comment type="caution">
    <text evidence="7">The sequence shown here is derived from an EMBL/GenBank/DDBJ whole genome shotgun (WGS) entry which is preliminary data.</text>
</comment>
<evidence type="ECO:0000313" key="8">
    <source>
        <dbReference type="Proteomes" id="UP000488299"/>
    </source>
</evidence>
<name>A0A7J5TYX9_9BACT</name>
<dbReference type="NCBIfam" id="TIGR01730">
    <property type="entry name" value="RND_mfp"/>
    <property type="match status" value="1"/>
</dbReference>
<dbReference type="RefSeq" id="WP_152124762.1">
    <property type="nucleotide sequence ID" value="NZ_WELI01000005.1"/>
</dbReference>
<evidence type="ECO:0000259" key="4">
    <source>
        <dbReference type="Pfam" id="PF25917"/>
    </source>
</evidence>
<evidence type="ECO:0000313" key="7">
    <source>
        <dbReference type="EMBL" id="KAB7730157.1"/>
    </source>
</evidence>
<proteinExistence type="inferred from homology"/>
<dbReference type="SUPFAM" id="SSF111369">
    <property type="entry name" value="HlyD-like secretion proteins"/>
    <property type="match status" value="1"/>
</dbReference>
<keyword evidence="2" id="KW-0175">Coiled coil</keyword>
<dbReference type="GO" id="GO:0015562">
    <property type="term" value="F:efflux transmembrane transporter activity"/>
    <property type="evidence" value="ECO:0007669"/>
    <property type="project" value="TreeGrafter"/>
</dbReference>
<evidence type="ECO:0000256" key="3">
    <source>
        <dbReference type="SAM" id="MobiDB-lite"/>
    </source>
</evidence>
<keyword evidence="8" id="KW-1185">Reference proteome</keyword>
<feature type="coiled-coil region" evidence="2">
    <location>
        <begin position="134"/>
        <end position="189"/>
    </location>
</feature>
<dbReference type="InterPro" id="IPR058625">
    <property type="entry name" value="MdtA-like_BSH"/>
</dbReference>
<dbReference type="Gene3D" id="2.40.50.100">
    <property type="match status" value="1"/>
</dbReference>
<dbReference type="InterPro" id="IPR058792">
    <property type="entry name" value="Beta-barrel_RND_2"/>
</dbReference>
<feature type="domain" description="Multidrug resistance protein MdtA-like barrel-sandwich hybrid" evidence="4">
    <location>
        <begin position="90"/>
        <end position="208"/>
    </location>
</feature>
<feature type="domain" description="CusB-like beta-barrel" evidence="5">
    <location>
        <begin position="224"/>
        <end position="295"/>
    </location>
</feature>
<feature type="domain" description="YknX-like C-terminal permuted SH3-like" evidence="6">
    <location>
        <begin position="301"/>
        <end position="357"/>
    </location>
</feature>
<dbReference type="Gene3D" id="1.10.287.470">
    <property type="entry name" value="Helix hairpin bin"/>
    <property type="match status" value="1"/>
</dbReference>
<evidence type="ECO:0000259" key="5">
    <source>
        <dbReference type="Pfam" id="PF25954"/>
    </source>
</evidence>
<evidence type="ECO:0000256" key="1">
    <source>
        <dbReference type="ARBA" id="ARBA00009477"/>
    </source>
</evidence>
<dbReference type="GO" id="GO:1990281">
    <property type="term" value="C:efflux pump complex"/>
    <property type="evidence" value="ECO:0007669"/>
    <property type="project" value="TreeGrafter"/>
</dbReference>
<dbReference type="FunFam" id="2.40.30.170:FF:000010">
    <property type="entry name" value="Efflux RND transporter periplasmic adaptor subunit"/>
    <property type="match status" value="1"/>
</dbReference>
<dbReference type="InterPro" id="IPR058637">
    <property type="entry name" value="YknX-like_C"/>
</dbReference>
<reference evidence="7 8" key="1">
    <citation type="submission" date="2019-10" db="EMBL/GenBank/DDBJ databases">
        <title>Rudanella paleaurantiibacter sp. nov., isolated from sludge.</title>
        <authorList>
            <person name="Xu S.Q."/>
        </authorList>
    </citation>
    <scope>NUCLEOTIDE SEQUENCE [LARGE SCALE GENOMIC DNA]</scope>
    <source>
        <strain evidence="7 8">HX-22-17</strain>
    </source>
</reference>
<accession>A0A7J5TYX9</accession>
<feature type="region of interest" description="Disordered" evidence="3">
    <location>
        <begin position="30"/>
        <end position="64"/>
    </location>
</feature>
<dbReference type="Pfam" id="PF25917">
    <property type="entry name" value="BSH_RND"/>
    <property type="match status" value="1"/>
</dbReference>
<dbReference type="AlphaFoldDB" id="A0A7J5TYX9"/>
<dbReference type="InterPro" id="IPR006143">
    <property type="entry name" value="RND_pump_MFP"/>
</dbReference>
<comment type="similarity">
    <text evidence="1">Belongs to the membrane fusion protein (MFP) (TC 8.A.1) family.</text>
</comment>
<dbReference type="EMBL" id="WELI01000005">
    <property type="protein sequence ID" value="KAB7730157.1"/>
    <property type="molecule type" value="Genomic_DNA"/>
</dbReference>
<dbReference type="Gene3D" id="2.40.30.170">
    <property type="match status" value="1"/>
</dbReference>
<dbReference type="PANTHER" id="PTHR30469">
    <property type="entry name" value="MULTIDRUG RESISTANCE PROTEIN MDTA"/>
    <property type="match status" value="1"/>
</dbReference>
<dbReference type="Pfam" id="PF25989">
    <property type="entry name" value="YknX_C"/>
    <property type="match status" value="1"/>
</dbReference>
<sequence>MKRWIAIGLVVLIVGGVVAYNKFGKSKKEDPAAAAAGGGGRGPGGPGGGGPGGPGGPGGGNRPTSVTGFVVVSQALKEEVVASGSLLAAEQIDIYPEVAGRITQMSIREGQPVSQGSLLIKLYDADLRAQLQRLYVQQENAQRTEERNKQLLQRGGISQQEYDIVVTNLKSALADIELVKANLRRTEIRAPFSGVIGLRNVSPGAYVTPQTLIARLQQTSSLKLDFSIPEKYGPSIKNGSGVTFTVDGLQQRFNGTVYATEPSVEEETRNLRVRARVNNNGARLRPGTFAKVTLAIQNESGLVVPTQAVIPQTRGKQVVVVRNGKAVFQDVTTGIRTASAIQILSGLNQGDTVATTGLLFLKPDGPVKVAKVAGLPKVPLNPTTGVPATDAQAKL</sequence>
<dbReference type="Pfam" id="PF25954">
    <property type="entry name" value="Beta-barrel_RND_2"/>
    <property type="match status" value="1"/>
</dbReference>